<keyword evidence="1" id="KW-0472">Membrane</keyword>
<protein>
    <recommendedName>
        <fullName evidence="4">SPW repeat protein</fullName>
    </recommendedName>
</protein>
<keyword evidence="1" id="KW-0812">Transmembrane</keyword>
<evidence type="ECO:0000256" key="1">
    <source>
        <dbReference type="SAM" id="Phobius"/>
    </source>
</evidence>
<feature type="transmembrane region" description="Helical" evidence="1">
    <location>
        <begin position="68"/>
        <end position="84"/>
    </location>
</feature>
<name>A0A517VTZ6_9PLAN</name>
<gene>
    <name evidence="2" type="ORF">V144x_19290</name>
</gene>
<sequence>MQGFVKFNKGVMSMPKPIKAWLFVLIFFNGFAPILFLHHTEAQAALAALFGAALLMSFLTARFGFTRILGLGHILWIPFVGWLAMRVSQIPADDSFGFWVRGIMVVNSLSLIMDAIDVIRYAKGERQELVPDL</sequence>
<feature type="transmembrane region" description="Helical" evidence="1">
    <location>
        <begin position="20"/>
        <end position="38"/>
    </location>
</feature>
<keyword evidence="1" id="KW-1133">Transmembrane helix</keyword>
<accession>A0A517VTZ6</accession>
<dbReference type="Proteomes" id="UP000318704">
    <property type="component" value="Chromosome"/>
</dbReference>
<organism evidence="2 3">
    <name type="scientific">Gimesia aquarii</name>
    <dbReference type="NCBI Taxonomy" id="2527964"/>
    <lineage>
        <taxon>Bacteria</taxon>
        <taxon>Pseudomonadati</taxon>
        <taxon>Planctomycetota</taxon>
        <taxon>Planctomycetia</taxon>
        <taxon>Planctomycetales</taxon>
        <taxon>Planctomycetaceae</taxon>
        <taxon>Gimesia</taxon>
    </lineage>
</organism>
<dbReference type="EMBL" id="CP037920">
    <property type="protein sequence ID" value="QDT96472.1"/>
    <property type="molecule type" value="Genomic_DNA"/>
</dbReference>
<feature type="transmembrane region" description="Helical" evidence="1">
    <location>
        <begin position="96"/>
        <end position="116"/>
    </location>
</feature>
<evidence type="ECO:0008006" key="4">
    <source>
        <dbReference type="Google" id="ProtNLM"/>
    </source>
</evidence>
<reference evidence="2 3" key="1">
    <citation type="submission" date="2019-03" db="EMBL/GenBank/DDBJ databases">
        <title>Deep-cultivation of Planctomycetes and their phenomic and genomic characterization uncovers novel biology.</title>
        <authorList>
            <person name="Wiegand S."/>
            <person name="Jogler M."/>
            <person name="Boedeker C."/>
            <person name="Pinto D."/>
            <person name="Vollmers J."/>
            <person name="Rivas-Marin E."/>
            <person name="Kohn T."/>
            <person name="Peeters S.H."/>
            <person name="Heuer A."/>
            <person name="Rast P."/>
            <person name="Oberbeckmann S."/>
            <person name="Bunk B."/>
            <person name="Jeske O."/>
            <person name="Meyerdierks A."/>
            <person name="Storesund J.E."/>
            <person name="Kallscheuer N."/>
            <person name="Luecker S."/>
            <person name="Lage O.M."/>
            <person name="Pohl T."/>
            <person name="Merkel B.J."/>
            <person name="Hornburger P."/>
            <person name="Mueller R.-W."/>
            <person name="Bruemmer F."/>
            <person name="Labrenz M."/>
            <person name="Spormann A.M."/>
            <person name="Op den Camp H."/>
            <person name="Overmann J."/>
            <person name="Amann R."/>
            <person name="Jetten M.S.M."/>
            <person name="Mascher T."/>
            <person name="Medema M.H."/>
            <person name="Devos D.P."/>
            <person name="Kaster A.-K."/>
            <person name="Ovreas L."/>
            <person name="Rohde M."/>
            <person name="Galperin M.Y."/>
            <person name="Jogler C."/>
        </authorList>
    </citation>
    <scope>NUCLEOTIDE SEQUENCE [LARGE SCALE GENOMIC DNA]</scope>
    <source>
        <strain evidence="2 3">V144</strain>
    </source>
</reference>
<dbReference type="RefSeq" id="WP_144984657.1">
    <property type="nucleotide sequence ID" value="NZ_CP037920.1"/>
</dbReference>
<feature type="transmembrane region" description="Helical" evidence="1">
    <location>
        <begin position="44"/>
        <end position="61"/>
    </location>
</feature>
<dbReference type="AlphaFoldDB" id="A0A517VTZ6"/>
<dbReference type="KEGG" id="gaw:V144x_19290"/>
<evidence type="ECO:0000313" key="2">
    <source>
        <dbReference type="EMBL" id="QDT96472.1"/>
    </source>
</evidence>
<evidence type="ECO:0000313" key="3">
    <source>
        <dbReference type="Proteomes" id="UP000318704"/>
    </source>
</evidence>
<proteinExistence type="predicted"/>